<proteinExistence type="predicted"/>
<organism evidence="1 2">
    <name type="scientific">Zarea fungicola</name>
    <dbReference type="NCBI Taxonomy" id="93591"/>
    <lineage>
        <taxon>Eukaryota</taxon>
        <taxon>Fungi</taxon>
        <taxon>Dikarya</taxon>
        <taxon>Ascomycota</taxon>
        <taxon>Pezizomycotina</taxon>
        <taxon>Sordariomycetes</taxon>
        <taxon>Hypocreomycetidae</taxon>
        <taxon>Hypocreales</taxon>
        <taxon>Cordycipitaceae</taxon>
        <taxon>Zarea</taxon>
    </lineage>
</organism>
<reference evidence="1" key="1">
    <citation type="submission" date="2022-08" db="EMBL/GenBank/DDBJ databases">
        <title>Genome Sequence of Lecanicillium fungicola.</title>
        <authorList>
            <person name="Buettner E."/>
        </authorList>
    </citation>
    <scope>NUCLEOTIDE SEQUENCE</scope>
    <source>
        <strain evidence="1">Babe33</strain>
    </source>
</reference>
<protein>
    <submittedName>
        <fullName evidence="1">Uncharacterized protein</fullName>
    </submittedName>
</protein>
<keyword evidence="2" id="KW-1185">Reference proteome</keyword>
<evidence type="ECO:0000313" key="2">
    <source>
        <dbReference type="Proteomes" id="UP001143910"/>
    </source>
</evidence>
<dbReference type="Proteomes" id="UP001143910">
    <property type="component" value="Unassembled WGS sequence"/>
</dbReference>
<comment type="caution">
    <text evidence="1">The sequence shown here is derived from an EMBL/GenBank/DDBJ whole genome shotgun (WGS) entry which is preliminary data.</text>
</comment>
<gene>
    <name evidence="1" type="ORF">NQ176_g3302</name>
</gene>
<sequence length="494" mass="54524">MAKKNPYNIAVVIFVALGSLAFGYTASIISTTLAQPSFNAYFSMDQRPNKTAIQGAMNGLYTAGGYFGALISSWVIDRIGCKKAIFTACVLATLGGALQAGSVNLGMFIFVRFISGFGVGMMLVMIPLYQSEISPPHSRGLMVGIHGICITVGYCSSSWVGFGFFFVNANGAQWRLPLAIQAIPSLLLALGVLFLPESPRWMISKGRPEEALQIILKLHKDEHDSENVFAYREFEQIKQQHIIDKENEVSWKDMFLKKSYRKRLIIGFVVMFASQTTGTTVINNYGPLLYSDLGFGTSKQLLIASCWITLALCGNCFNAFTVDKIGRVRALQIGWIGDILALIGECVALSKYQANPTRSSAIASVAFLFVHIFFFSFNVDATSYVYVSEIFPTHIRAKGMAASISGYFLSLLIYLEVGPTAFANIQWKFYLVFLIGSVLFVIPTFFYFPETKGLSLEEINRLFGDDTADVDLSDNSKLVENKTGDEKVEQTQIA</sequence>
<accession>A0ACC1NJX5</accession>
<evidence type="ECO:0000313" key="1">
    <source>
        <dbReference type="EMBL" id="KAJ2979363.1"/>
    </source>
</evidence>
<dbReference type="EMBL" id="JANJQO010000290">
    <property type="protein sequence ID" value="KAJ2979363.1"/>
    <property type="molecule type" value="Genomic_DNA"/>
</dbReference>
<name>A0ACC1NJX5_9HYPO</name>